<dbReference type="InterPro" id="IPR013783">
    <property type="entry name" value="Ig-like_fold"/>
</dbReference>
<evidence type="ECO:0000313" key="4">
    <source>
        <dbReference type="Proteomes" id="UP000321772"/>
    </source>
</evidence>
<evidence type="ECO:0000256" key="1">
    <source>
        <dbReference type="SAM" id="Phobius"/>
    </source>
</evidence>
<evidence type="ECO:0000259" key="2">
    <source>
        <dbReference type="Pfam" id="PF17802"/>
    </source>
</evidence>
<gene>
    <name evidence="3" type="ORF">FGL77_02905</name>
</gene>
<name>A0A5B8TEV4_9LACO</name>
<dbReference type="SUPFAM" id="SSF49478">
    <property type="entry name" value="Cna protein B-type domain"/>
    <property type="match status" value="1"/>
</dbReference>
<feature type="transmembrane region" description="Helical" evidence="1">
    <location>
        <begin position="200"/>
        <end position="219"/>
    </location>
</feature>
<evidence type="ECO:0000313" key="3">
    <source>
        <dbReference type="EMBL" id="QEA52372.1"/>
    </source>
</evidence>
<dbReference type="AlphaFoldDB" id="A0A5B8TEV4"/>
<accession>A0A5B8TEV4</accession>
<dbReference type="InterPro" id="IPR041033">
    <property type="entry name" value="SpaA_PFL_dom_1"/>
</dbReference>
<reference evidence="3 4" key="1">
    <citation type="submission" date="2019-06" db="EMBL/GenBank/DDBJ databases">
        <title>Genome analyses of bacteria isolated from kimchi.</title>
        <authorList>
            <person name="Lee S."/>
            <person name="Ahn S."/>
            <person name="Roh S."/>
        </authorList>
    </citation>
    <scope>NUCLEOTIDE SEQUENCE [LARGE SCALE GENOMIC DNA]</scope>
    <source>
        <strain evidence="3 4">CBA3616</strain>
    </source>
</reference>
<dbReference type="Proteomes" id="UP000321772">
    <property type="component" value="Chromosome"/>
</dbReference>
<proteinExistence type="predicted"/>
<dbReference type="EMBL" id="CP042392">
    <property type="protein sequence ID" value="QEA52372.1"/>
    <property type="molecule type" value="Genomic_DNA"/>
</dbReference>
<keyword evidence="1" id="KW-1133">Transmembrane helix</keyword>
<dbReference type="Pfam" id="PF17802">
    <property type="entry name" value="SpaA"/>
    <property type="match status" value="1"/>
</dbReference>
<keyword evidence="1" id="KW-0472">Membrane</keyword>
<sequence length="237" mass="25793">MNLMLNDMMALKELTVGQKFNTTNLTVPTDKKLVLPNTVASSDLTQAKMWRNVDSTHGGSEAVPVGEEFTAAFNSDSSATDYTVPDTYILTTKDEIGINVFVKDDSGNGLANVQVELTNGTTGKVTTAITDENGQVTFLAQDAGLNYTVKQVTAIDGYIKTDSDQQVITSLNTANNRVTFINKYDGITPDLPVTGSADRLWLLIVMTLILVSGGVTLIIRTKRRREQNIAELKKLLK</sequence>
<protein>
    <recommendedName>
        <fullName evidence="2">SpaA-like prealbumin fold domain-containing protein</fullName>
    </recommendedName>
</protein>
<organism evidence="3 4">
    <name type="scientific">Loigolactobacillus coryniformis</name>
    <dbReference type="NCBI Taxonomy" id="1610"/>
    <lineage>
        <taxon>Bacteria</taxon>
        <taxon>Bacillati</taxon>
        <taxon>Bacillota</taxon>
        <taxon>Bacilli</taxon>
        <taxon>Lactobacillales</taxon>
        <taxon>Lactobacillaceae</taxon>
        <taxon>Loigolactobacillus</taxon>
    </lineage>
</organism>
<feature type="domain" description="SpaA-like prealbumin fold" evidence="2">
    <location>
        <begin position="103"/>
        <end position="182"/>
    </location>
</feature>
<dbReference type="Gene3D" id="2.60.40.10">
    <property type="entry name" value="Immunoglobulins"/>
    <property type="match status" value="1"/>
</dbReference>
<dbReference type="RefSeq" id="WP_146988164.1">
    <property type="nucleotide sequence ID" value="NZ_CP042392.1"/>
</dbReference>
<keyword evidence="1" id="KW-0812">Transmembrane</keyword>